<dbReference type="PATRIC" id="fig|1705394.5.peg.272"/>
<dbReference type="InterPro" id="IPR003730">
    <property type="entry name" value="Cu_polyphenol_OxRdtase"/>
</dbReference>
<dbReference type="SUPFAM" id="SSF64438">
    <property type="entry name" value="CNF1/YfiH-like putative cysteine hydrolases"/>
    <property type="match status" value="1"/>
</dbReference>
<reference evidence="11 12" key="1">
    <citation type="journal article" date="2015" name="Genome Announc.">
        <title>Genome Sequence of 'Candidatus Thioglobus autotrophica' Strain EF1, a Chemoautotroph from the SUP05 Clade of Marine Gammaproteobacteria.</title>
        <authorList>
            <person name="Shah V."/>
            <person name="Morris R.M."/>
        </authorList>
    </citation>
    <scope>NUCLEOTIDE SEQUENCE [LARGE SCALE GENOMIC DNA]</scope>
    <source>
        <strain evidence="11 12">EF1</strain>
    </source>
</reference>
<dbReference type="Proteomes" id="UP000058020">
    <property type="component" value="Chromosome"/>
</dbReference>
<sequence>MTLSSNKQKFGFPDNVQVASTTRHLVFGAGKACSGESGYANFNLAMHVNDNVQTVVRNRVQLIQAYSLPSEPKWLEQIHSNICLEASSAECIGDAVITQEKGVVCAVLTADCLPIFISNQHGTQVGVVHAGWKGVLNGVIESTIAKFSDTNLLAHFGPAISQTAFTVGDEVYQQFVAKDAQLKDAFIQKGDKYQLDIYQAARIILKDLGVESITGGDECTFKQKDKYFSYRRDGEKSGRMAHLIWIT</sequence>
<comment type="similarity">
    <text evidence="2 10">Belongs to the purine nucleoside phosphorylase YfiH/LACC1 family.</text>
</comment>
<dbReference type="CDD" id="cd16833">
    <property type="entry name" value="YfiH"/>
    <property type="match status" value="1"/>
</dbReference>
<evidence type="ECO:0000256" key="7">
    <source>
        <dbReference type="ARBA" id="ARBA00047989"/>
    </source>
</evidence>
<evidence type="ECO:0000256" key="6">
    <source>
        <dbReference type="ARBA" id="ARBA00022833"/>
    </source>
</evidence>
<gene>
    <name evidence="11" type="ORF">SP60_01345</name>
</gene>
<evidence type="ECO:0000313" key="12">
    <source>
        <dbReference type="Proteomes" id="UP000058020"/>
    </source>
</evidence>
<dbReference type="RefSeq" id="WP_053950933.1">
    <property type="nucleotide sequence ID" value="NZ_CP010552.1"/>
</dbReference>
<dbReference type="STRING" id="1705394.SP60_01345"/>
<dbReference type="InterPro" id="IPR038371">
    <property type="entry name" value="Cu_polyphenol_OxRdtase_sf"/>
</dbReference>
<accession>A0A0M4NVM3</accession>
<evidence type="ECO:0000256" key="2">
    <source>
        <dbReference type="ARBA" id="ARBA00007353"/>
    </source>
</evidence>
<keyword evidence="6" id="KW-0862">Zinc</keyword>
<evidence type="ECO:0000313" key="11">
    <source>
        <dbReference type="EMBL" id="ALE52006.1"/>
    </source>
</evidence>
<dbReference type="EMBL" id="CP010552">
    <property type="protein sequence ID" value="ALE52006.1"/>
    <property type="molecule type" value="Genomic_DNA"/>
</dbReference>
<organism evidence="11 12">
    <name type="scientific">Candidatus Thioglobus autotrophicus</name>
    <dbReference type="NCBI Taxonomy" id="1705394"/>
    <lineage>
        <taxon>Bacteria</taxon>
        <taxon>Pseudomonadati</taxon>
        <taxon>Pseudomonadota</taxon>
        <taxon>Gammaproteobacteria</taxon>
        <taxon>Candidatus Pseudothioglobaceae</taxon>
        <taxon>Candidatus Thioglobus</taxon>
    </lineage>
</organism>
<evidence type="ECO:0000256" key="10">
    <source>
        <dbReference type="RuleBase" id="RU361274"/>
    </source>
</evidence>
<dbReference type="PANTHER" id="PTHR30616">
    <property type="entry name" value="UNCHARACTERIZED PROTEIN YFIH"/>
    <property type="match status" value="1"/>
</dbReference>
<evidence type="ECO:0000256" key="4">
    <source>
        <dbReference type="ARBA" id="ARBA00022723"/>
    </source>
</evidence>
<dbReference type="NCBIfam" id="TIGR00726">
    <property type="entry name" value="peptidoglycan editing factor PgeF"/>
    <property type="match status" value="1"/>
</dbReference>
<name>A0A0M4NVM3_9GAMM</name>
<protein>
    <recommendedName>
        <fullName evidence="10">Purine nucleoside phosphorylase</fullName>
    </recommendedName>
</protein>
<proteinExistence type="inferred from homology"/>
<evidence type="ECO:0000256" key="5">
    <source>
        <dbReference type="ARBA" id="ARBA00022801"/>
    </source>
</evidence>
<keyword evidence="4" id="KW-0479">Metal-binding</keyword>
<dbReference type="OrthoDB" id="4279at2"/>
<evidence type="ECO:0000256" key="1">
    <source>
        <dbReference type="ARBA" id="ARBA00000553"/>
    </source>
</evidence>
<dbReference type="InterPro" id="IPR011324">
    <property type="entry name" value="Cytotoxic_necrot_fac-like_cat"/>
</dbReference>
<dbReference type="GO" id="GO:0017061">
    <property type="term" value="F:S-methyl-5-thioadenosine phosphorylase activity"/>
    <property type="evidence" value="ECO:0007669"/>
    <property type="project" value="UniProtKB-EC"/>
</dbReference>
<comment type="catalytic activity">
    <reaction evidence="1">
        <text>inosine + phosphate = alpha-D-ribose 1-phosphate + hypoxanthine</text>
        <dbReference type="Rhea" id="RHEA:27646"/>
        <dbReference type="ChEBI" id="CHEBI:17368"/>
        <dbReference type="ChEBI" id="CHEBI:17596"/>
        <dbReference type="ChEBI" id="CHEBI:43474"/>
        <dbReference type="ChEBI" id="CHEBI:57720"/>
        <dbReference type="EC" id="2.4.2.1"/>
    </reaction>
    <physiologicalReaction direction="left-to-right" evidence="1">
        <dbReference type="Rhea" id="RHEA:27647"/>
    </physiologicalReaction>
</comment>
<dbReference type="KEGG" id="tho:SP60_01345"/>
<evidence type="ECO:0000256" key="8">
    <source>
        <dbReference type="ARBA" id="ARBA00048968"/>
    </source>
</evidence>
<comment type="catalytic activity">
    <reaction evidence="8">
        <text>adenosine + phosphate = alpha-D-ribose 1-phosphate + adenine</text>
        <dbReference type="Rhea" id="RHEA:27642"/>
        <dbReference type="ChEBI" id="CHEBI:16335"/>
        <dbReference type="ChEBI" id="CHEBI:16708"/>
        <dbReference type="ChEBI" id="CHEBI:43474"/>
        <dbReference type="ChEBI" id="CHEBI:57720"/>
        <dbReference type="EC" id="2.4.2.1"/>
    </reaction>
    <physiologicalReaction direction="left-to-right" evidence="8">
        <dbReference type="Rhea" id="RHEA:27643"/>
    </physiologicalReaction>
</comment>
<keyword evidence="3" id="KW-0808">Transferase</keyword>
<dbReference type="GO" id="GO:0005507">
    <property type="term" value="F:copper ion binding"/>
    <property type="evidence" value="ECO:0007669"/>
    <property type="project" value="TreeGrafter"/>
</dbReference>
<evidence type="ECO:0000256" key="3">
    <source>
        <dbReference type="ARBA" id="ARBA00022679"/>
    </source>
</evidence>
<keyword evidence="12" id="KW-1185">Reference proteome</keyword>
<dbReference type="AlphaFoldDB" id="A0A0M4NVM3"/>
<comment type="catalytic activity">
    <reaction evidence="9">
        <text>S-methyl-5'-thioadenosine + phosphate = 5-(methylsulfanyl)-alpha-D-ribose 1-phosphate + adenine</text>
        <dbReference type="Rhea" id="RHEA:11852"/>
        <dbReference type="ChEBI" id="CHEBI:16708"/>
        <dbReference type="ChEBI" id="CHEBI:17509"/>
        <dbReference type="ChEBI" id="CHEBI:43474"/>
        <dbReference type="ChEBI" id="CHEBI:58533"/>
        <dbReference type="EC" id="2.4.2.28"/>
    </reaction>
    <physiologicalReaction direction="left-to-right" evidence="9">
        <dbReference type="Rhea" id="RHEA:11853"/>
    </physiologicalReaction>
</comment>
<evidence type="ECO:0000256" key="9">
    <source>
        <dbReference type="ARBA" id="ARBA00049893"/>
    </source>
</evidence>
<dbReference type="GO" id="GO:0016787">
    <property type="term" value="F:hydrolase activity"/>
    <property type="evidence" value="ECO:0007669"/>
    <property type="project" value="UniProtKB-KW"/>
</dbReference>
<dbReference type="Gene3D" id="3.60.140.10">
    <property type="entry name" value="CNF1/YfiH-like putative cysteine hydrolases"/>
    <property type="match status" value="1"/>
</dbReference>
<keyword evidence="5" id="KW-0378">Hydrolase</keyword>
<comment type="catalytic activity">
    <reaction evidence="7">
        <text>adenosine + H2O + H(+) = inosine + NH4(+)</text>
        <dbReference type="Rhea" id="RHEA:24408"/>
        <dbReference type="ChEBI" id="CHEBI:15377"/>
        <dbReference type="ChEBI" id="CHEBI:15378"/>
        <dbReference type="ChEBI" id="CHEBI:16335"/>
        <dbReference type="ChEBI" id="CHEBI:17596"/>
        <dbReference type="ChEBI" id="CHEBI:28938"/>
        <dbReference type="EC" id="3.5.4.4"/>
    </reaction>
    <physiologicalReaction direction="left-to-right" evidence="7">
        <dbReference type="Rhea" id="RHEA:24409"/>
    </physiologicalReaction>
</comment>
<dbReference type="PANTHER" id="PTHR30616:SF2">
    <property type="entry name" value="PURINE NUCLEOSIDE PHOSPHORYLASE LACC1"/>
    <property type="match status" value="1"/>
</dbReference>
<dbReference type="Pfam" id="PF02578">
    <property type="entry name" value="Cu-oxidase_4"/>
    <property type="match status" value="1"/>
</dbReference>